<dbReference type="Proteomes" id="UP000319801">
    <property type="component" value="Unassembled WGS sequence"/>
</dbReference>
<feature type="compositionally biased region" description="Basic residues" evidence="1">
    <location>
        <begin position="32"/>
        <end position="52"/>
    </location>
</feature>
<proteinExistence type="predicted"/>
<reference evidence="2 3" key="1">
    <citation type="journal article" date="2019" name="Genome Biol. Evol.">
        <title>Whole-Genome Sequencing of the Giant Devil Catfish, Bagarius yarrelli.</title>
        <authorList>
            <person name="Jiang W."/>
            <person name="Lv Y."/>
            <person name="Cheng L."/>
            <person name="Yang K."/>
            <person name="Chao B."/>
            <person name="Wang X."/>
            <person name="Li Y."/>
            <person name="Pan X."/>
            <person name="You X."/>
            <person name="Zhang Y."/>
            <person name="Yang J."/>
            <person name="Li J."/>
            <person name="Zhang X."/>
            <person name="Liu S."/>
            <person name="Sun C."/>
            <person name="Yang J."/>
            <person name="Shi Q."/>
        </authorList>
    </citation>
    <scope>NUCLEOTIDE SEQUENCE [LARGE SCALE GENOMIC DNA]</scope>
    <source>
        <strain evidence="2">JWS20170419001</strain>
        <tissue evidence="2">Muscle</tissue>
    </source>
</reference>
<dbReference type="GO" id="GO:0010972">
    <property type="term" value="P:negative regulation of G2/M transition of mitotic cell cycle"/>
    <property type="evidence" value="ECO:0007669"/>
    <property type="project" value="TreeGrafter"/>
</dbReference>
<keyword evidence="3" id="KW-1185">Reference proteome</keyword>
<evidence type="ECO:0000313" key="3">
    <source>
        <dbReference type="Proteomes" id="UP000319801"/>
    </source>
</evidence>
<dbReference type="InterPro" id="IPR026187">
    <property type="entry name" value="Aven"/>
</dbReference>
<feature type="compositionally biased region" description="Acidic residues" evidence="1">
    <location>
        <begin position="296"/>
        <end position="305"/>
    </location>
</feature>
<dbReference type="OrthoDB" id="6338233at2759"/>
<evidence type="ECO:0000313" key="2">
    <source>
        <dbReference type="EMBL" id="TSK57993.1"/>
    </source>
</evidence>
<feature type="region of interest" description="Disordered" evidence="1">
    <location>
        <begin position="198"/>
        <end position="230"/>
    </location>
</feature>
<evidence type="ECO:0000256" key="1">
    <source>
        <dbReference type="SAM" id="MobiDB-lite"/>
    </source>
</evidence>
<dbReference type="PANTHER" id="PTHR16524">
    <property type="entry name" value="CELL DEATH REGULATOR AVEN"/>
    <property type="match status" value="1"/>
</dbReference>
<sequence length="339" mass="37476">MEGRPSRGRGGQWRRGGGAVGNDSGAAGDRRGRGRGGHHRGRGKRDHYRGRGRGLPEDGVADFYRRTPDEQDDKENAEDEMPAGFSRRKLESNWARYEESEKEEASDDVPVQRGTDYHVLLTSAGDSFTQFRFSEEKDWEVDSLGTTQVPALFVDLEVLARSLLQLPLHQRLDVEPSLVQESTPVELPSVSVLNKVPPALGGFKPPDPAPPGNRSSLHGPRPVQPLSDPTICSNTSTALISPVDDAEKDLDDLLGLQKPVKSLFLTESKTSDSVEEVSANLRKAASPVQEIKEQVDEVEQTETGEEINTNQEKPEDLQQKSKPEMTEEDLEDWLDSMIS</sequence>
<feature type="compositionally biased region" description="Acidic residues" evidence="1">
    <location>
        <begin position="70"/>
        <end position="81"/>
    </location>
</feature>
<gene>
    <name evidence="2" type="ORF">Baya_3641</name>
</gene>
<protein>
    <submittedName>
        <fullName evidence="2">Cell death regulator Aven</fullName>
    </submittedName>
</protein>
<accession>A0A556TSK2</accession>
<feature type="compositionally biased region" description="Basic and acidic residues" evidence="1">
    <location>
        <begin position="88"/>
        <end position="99"/>
    </location>
</feature>
<feature type="compositionally biased region" description="Basic and acidic residues" evidence="1">
    <location>
        <begin position="312"/>
        <end position="325"/>
    </location>
</feature>
<dbReference type="EMBL" id="VCAZ01000016">
    <property type="protein sequence ID" value="TSK57993.1"/>
    <property type="molecule type" value="Genomic_DNA"/>
</dbReference>
<feature type="compositionally biased region" description="Gly residues" evidence="1">
    <location>
        <begin position="8"/>
        <end position="20"/>
    </location>
</feature>
<organism evidence="2 3">
    <name type="scientific">Bagarius yarrelli</name>
    <name type="common">Goonch</name>
    <name type="synonym">Bagrus yarrelli</name>
    <dbReference type="NCBI Taxonomy" id="175774"/>
    <lineage>
        <taxon>Eukaryota</taxon>
        <taxon>Metazoa</taxon>
        <taxon>Chordata</taxon>
        <taxon>Craniata</taxon>
        <taxon>Vertebrata</taxon>
        <taxon>Euteleostomi</taxon>
        <taxon>Actinopterygii</taxon>
        <taxon>Neopterygii</taxon>
        <taxon>Teleostei</taxon>
        <taxon>Ostariophysi</taxon>
        <taxon>Siluriformes</taxon>
        <taxon>Sisoridae</taxon>
        <taxon>Sisorinae</taxon>
        <taxon>Bagarius</taxon>
    </lineage>
</organism>
<dbReference type="PANTHER" id="PTHR16524:SF2">
    <property type="entry name" value="CELL DEATH REGULATOR AVEN"/>
    <property type="match status" value="1"/>
</dbReference>
<feature type="region of interest" description="Disordered" evidence="1">
    <location>
        <begin position="285"/>
        <end position="339"/>
    </location>
</feature>
<feature type="region of interest" description="Disordered" evidence="1">
    <location>
        <begin position="1"/>
        <end position="110"/>
    </location>
</feature>
<dbReference type="AlphaFoldDB" id="A0A556TSK2"/>
<name>A0A556TSK2_BAGYA</name>
<feature type="compositionally biased region" description="Acidic residues" evidence="1">
    <location>
        <begin position="326"/>
        <end position="339"/>
    </location>
</feature>
<comment type="caution">
    <text evidence="2">The sequence shown here is derived from an EMBL/GenBank/DDBJ whole genome shotgun (WGS) entry which is preliminary data.</text>
</comment>